<dbReference type="Gene3D" id="1.10.10.10">
    <property type="entry name" value="Winged helix-like DNA-binding domain superfamily/Winged helix DNA-binding domain"/>
    <property type="match status" value="1"/>
</dbReference>
<dbReference type="EMBL" id="JALJOU010000050">
    <property type="protein sequence ID" value="KAK9830632.1"/>
    <property type="molecule type" value="Genomic_DNA"/>
</dbReference>
<feature type="region of interest" description="Disordered" evidence="2">
    <location>
        <begin position="359"/>
        <end position="409"/>
    </location>
</feature>
<comment type="caution">
    <text evidence="4">The sequence shown here is derived from an EMBL/GenBank/DDBJ whole genome shotgun (WGS) entry which is preliminary data.</text>
</comment>
<dbReference type="InterPro" id="IPR047113">
    <property type="entry name" value="PA2G4/ARX1"/>
</dbReference>
<dbReference type="PANTHER" id="PTHR10804:SF11">
    <property type="entry name" value="PROLIFERATION-ASSOCIATED PROTEIN 2G4"/>
    <property type="match status" value="1"/>
</dbReference>
<organism evidence="4 5">
    <name type="scientific">Elliptochloris bilobata</name>
    <dbReference type="NCBI Taxonomy" id="381761"/>
    <lineage>
        <taxon>Eukaryota</taxon>
        <taxon>Viridiplantae</taxon>
        <taxon>Chlorophyta</taxon>
        <taxon>core chlorophytes</taxon>
        <taxon>Trebouxiophyceae</taxon>
        <taxon>Trebouxiophyceae incertae sedis</taxon>
        <taxon>Elliptochloris clade</taxon>
        <taxon>Elliptochloris</taxon>
    </lineage>
</organism>
<dbReference type="FunFam" id="1.10.10.10:FF:000029">
    <property type="entry name" value="Proliferation-associated 2G4, a"/>
    <property type="match status" value="1"/>
</dbReference>
<dbReference type="CDD" id="cd01089">
    <property type="entry name" value="PA2G4-like"/>
    <property type="match status" value="1"/>
</dbReference>
<dbReference type="InterPro" id="IPR036390">
    <property type="entry name" value="WH_DNA-bd_sf"/>
</dbReference>
<feature type="compositionally biased region" description="Low complexity" evidence="2">
    <location>
        <begin position="388"/>
        <end position="398"/>
    </location>
</feature>
<dbReference type="AlphaFoldDB" id="A0AAW1R9W5"/>
<name>A0AAW1R9W5_9CHLO</name>
<protein>
    <recommendedName>
        <fullName evidence="3">Peptidase M24 domain-containing protein</fullName>
    </recommendedName>
</protein>
<dbReference type="NCBIfam" id="TIGR00495">
    <property type="entry name" value="crvDNA_42K"/>
    <property type="match status" value="1"/>
</dbReference>
<dbReference type="PANTHER" id="PTHR10804">
    <property type="entry name" value="PROTEASE FAMILY M24 METHIONYL AMINOPEPTIDASE, AMINOPEPTIDASE P"/>
    <property type="match status" value="1"/>
</dbReference>
<evidence type="ECO:0000313" key="5">
    <source>
        <dbReference type="Proteomes" id="UP001445335"/>
    </source>
</evidence>
<proteinExistence type="inferred from homology"/>
<gene>
    <name evidence="4" type="ORF">WJX81_007059</name>
</gene>
<feature type="domain" description="Peptidase M24" evidence="3">
    <location>
        <begin position="23"/>
        <end position="227"/>
    </location>
</feature>
<dbReference type="Pfam" id="PF00557">
    <property type="entry name" value="Peptidase_M24"/>
    <property type="match status" value="1"/>
</dbReference>
<accession>A0AAW1R9W5</accession>
<evidence type="ECO:0000256" key="1">
    <source>
        <dbReference type="ARBA" id="ARBA00007319"/>
    </source>
</evidence>
<dbReference type="InterPro" id="IPR000994">
    <property type="entry name" value="Pept_M24"/>
</dbReference>
<dbReference type="Gene3D" id="3.90.230.10">
    <property type="entry name" value="Creatinase/methionine aminopeptidase superfamily"/>
    <property type="match status" value="1"/>
</dbReference>
<dbReference type="InterPro" id="IPR004545">
    <property type="entry name" value="PA2G4"/>
</dbReference>
<comment type="similarity">
    <text evidence="1">Belongs to the peptidase M24 family.</text>
</comment>
<dbReference type="SUPFAM" id="SSF46785">
    <property type="entry name" value="Winged helix' DNA-binding domain"/>
    <property type="match status" value="1"/>
</dbReference>
<keyword evidence="5" id="KW-1185">Reference proteome</keyword>
<feature type="compositionally biased region" description="Basic residues" evidence="2">
    <location>
        <begin position="360"/>
        <end position="373"/>
    </location>
</feature>
<evidence type="ECO:0000256" key="2">
    <source>
        <dbReference type="SAM" id="MobiDB-lite"/>
    </source>
</evidence>
<dbReference type="SUPFAM" id="SSF55920">
    <property type="entry name" value="Creatinase/aminopeptidase"/>
    <property type="match status" value="1"/>
</dbReference>
<dbReference type="InterPro" id="IPR036005">
    <property type="entry name" value="Creatinase/aminopeptidase-like"/>
</dbReference>
<dbReference type="InterPro" id="IPR036388">
    <property type="entry name" value="WH-like_DNA-bd_sf"/>
</dbReference>
<reference evidence="4 5" key="1">
    <citation type="journal article" date="2024" name="Nat. Commun.">
        <title>Phylogenomics reveals the evolutionary origins of lichenization in chlorophyte algae.</title>
        <authorList>
            <person name="Puginier C."/>
            <person name="Libourel C."/>
            <person name="Otte J."/>
            <person name="Skaloud P."/>
            <person name="Haon M."/>
            <person name="Grisel S."/>
            <person name="Petersen M."/>
            <person name="Berrin J.G."/>
            <person name="Delaux P.M."/>
            <person name="Dal Grande F."/>
            <person name="Keller J."/>
        </authorList>
    </citation>
    <scope>NUCLEOTIDE SEQUENCE [LARGE SCALE GENOMIC DNA]</scope>
    <source>
        <strain evidence="4 5">SAG 245.80</strain>
    </source>
</reference>
<dbReference type="Proteomes" id="UP001445335">
    <property type="component" value="Unassembled WGS sequence"/>
</dbReference>
<evidence type="ECO:0000313" key="4">
    <source>
        <dbReference type="EMBL" id="KAK9830632.1"/>
    </source>
</evidence>
<sequence>MVDSENEREEEELDLSNSDVVTKYKAAADITNSVLAELLRKCTAGAKIVDVCSAGDEAIEQATLKVFKGKKIEKGVAFPTCVSVNSVVGNFSPMADDGTELKDGDMVKIDLGCHIDGFIATAAHTVLVQADAVAPVEGRPAEILAAAHTALEAALRLVRPGKSIAEVAPVLQRVVEAHGCSLVEGVLSHQLKQFVIDGNKCILSKVTPEMRVDDQEFEENEVYAVNIVVSGGEGKTRVLDEKATTLYKRALDVSYHLKIKASRTVFNEITQRFPTMPFTLRALPGRETRLGLHECLNHSLLHPYPVLHEKAGEQVAQFKATVLLMPNGSDRITAAPLQELRNTKAVEDPELRKLLVASLKSKKKSKPRKGKDKKKAEDGDGPVDMEIGGSTVADVAASGGAGDHSVVRP</sequence>
<evidence type="ECO:0000259" key="3">
    <source>
        <dbReference type="Pfam" id="PF00557"/>
    </source>
</evidence>